<evidence type="ECO:0000256" key="1">
    <source>
        <dbReference type="ARBA" id="ARBA00004123"/>
    </source>
</evidence>
<name>A0ABR0X0X9_REHGL</name>
<keyword evidence="2" id="KW-0539">Nucleus</keyword>
<dbReference type="Proteomes" id="UP001318860">
    <property type="component" value="Unassembled WGS sequence"/>
</dbReference>
<comment type="subcellular location">
    <subcellularLocation>
        <location evidence="1">Nucleus</location>
    </subcellularLocation>
</comment>
<sequence>MSIASERSNSAGGDHRIERPGIVHRNMACASSIYNPTELSAVDRRFPAAQQLASEDQRGSLSSSSTSSIGQNSDDSTSGVGGDGEEVQSEYKGGPLDSLEALEEVLPIKKSISKFYCGKSKSFTSLSDAAACSSTKDITKPENAYTRKRKNLLAFNNILAKNHNKILQSSNSGISKRPNNSRSMLALAETMNCSETNTGETSCSNSSSPGCCRPPSPPHARRAMHCEPSLLPPVDKFSSWRSFSLADLQGAAAAEASKPSVAGFWINNGDT</sequence>
<proteinExistence type="predicted"/>
<feature type="compositionally biased region" description="Low complexity" evidence="3">
    <location>
        <begin position="60"/>
        <end position="78"/>
    </location>
</feature>
<feature type="compositionally biased region" description="Polar residues" evidence="3">
    <location>
        <begin position="1"/>
        <end position="11"/>
    </location>
</feature>
<feature type="region of interest" description="Disordered" evidence="3">
    <location>
        <begin position="46"/>
        <end position="95"/>
    </location>
</feature>
<feature type="region of interest" description="Disordered" evidence="3">
    <location>
        <begin position="1"/>
        <end position="21"/>
    </location>
</feature>
<evidence type="ECO:0000313" key="4">
    <source>
        <dbReference type="EMBL" id="KAK6152010.1"/>
    </source>
</evidence>
<evidence type="ECO:0000256" key="2">
    <source>
        <dbReference type="ARBA" id="ARBA00023242"/>
    </source>
</evidence>
<dbReference type="InterPro" id="IPR051992">
    <property type="entry name" value="OxStress_Response_Reg"/>
</dbReference>
<evidence type="ECO:0000256" key="3">
    <source>
        <dbReference type="SAM" id="MobiDB-lite"/>
    </source>
</evidence>
<comment type="caution">
    <text evidence="4">The sequence shown here is derived from an EMBL/GenBank/DDBJ whole genome shotgun (WGS) entry which is preliminary data.</text>
</comment>
<organism evidence="4 5">
    <name type="scientific">Rehmannia glutinosa</name>
    <name type="common">Chinese foxglove</name>
    <dbReference type="NCBI Taxonomy" id="99300"/>
    <lineage>
        <taxon>Eukaryota</taxon>
        <taxon>Viridiplantae</taxon>
        <taxon>Streptophyta</taxon>
        <taxon>Embryophyta</taxon>
        <taxon>Tracheophyta</taxon>
        <taxon>Spermatophyta</taxon>
        <taxon>Magnoliopsida</taxon>
        <taxon>eudicotyledons</taxon>
        <taxon>Gunneridae</taxon>
        <taxon>Pentapetalae</taxon>
        <taxon>asterids</taxon>
        <taxon>lamiids</taxon>
        <taxon>Lamiales</taxon>
        <taxon>Orobanchaceae</taxon>
        <taxon>Rehmannieae</taxon>
        <taxon>Rehmannia</taxon>
    </lineage>
</organism>
<dbReference type="PANTHER" id="PTHR33172">
    <property type="entry name" value="OS08G0516900 PROTEIN"/>
    <property type="match status" value="1"/>
</dbReference>
<accession>A0ABR0X0X9</accession>
<evidence type="ECO:0000313" key="5">
    <source>
        <dbReference type="Proteomes" id="UP001318860"/>
    </source>
</evidence>
<reference evidence="4 5" key="1">
    <citation type="journal article" date="2021" name="Comput. Struct. Biotechnol. J.">
        <title>De novo genome assembly of the potent medicinal plant Rehmannia glutinosa using nanopore technology.</title>
        <authorList>
            <person name="Ma L."/>
            <person name="Dong C."/>
            <person name="Song C."/>
            <person name="Wang X."/>
            <person name="Zheng X."/>
            <person name="Niu Y."/>
            <person name="Chen S."/>
            <person name="Feng W."/>
        </authorList>
    </citation>
    <scope>NUCLEOTIDE SEQUENCE [LARGE SCALE GENOMIC DNA]</scope>
    <source>
        <strain evidence="4">DH-2019</strain>
    </source>
</reference>
<gene>
    <name evidence="4" type="ORF">DH2020_014645</name>
</gene>
<keyword evidence="5" id="KW-1185">Reference proteome</keyword>
<dbReference type="PANTHER" id="PTHR33172:SF96">
    <property type="entry name" value="PROTEIN OXIDATIVE STRESS 3 LIKE 3"/>
    <property type="match status" value="1"/>
</dbReference>
<protein>
    <submittedName>
        <fullName evidence="4">Uncharacterized protein</fullName>
    </submittedName>
</protein>
<dbReference type="EMBL" id="JABTTQ020000007">
    <property type="protein sequence ID" value="KAK6152010.1"/>
    <property type="molecule type" value="Genomic_DNA"/>
</dbReference>